<dbReference type="GO" id="GO:0005886">
    <property type="term" value="C:plasma membrane"/>
    <property type="evidence" value="ECO:0007669"/>
    <property type="project" value="UniProtKB-SubCell"/>
</dbReference>
<keyword evidence="3 10" id="KW-0813">Transport</keyword>
<dbReference type="NCBIfam" id="NF010557">
    <property type="entry name" value="PRK13952.1"/>
    <property type="match status" value="1"/>
</dbReference>
<evidence type="ECO:0000256" key="7">
    <source>
        <dbReference type="ARBA" id="ARBA00023065"/>
    </source>
</evidence>
<dbReference type="GO" id="GO:0008381">
    <property type="term" value="F:mechanosensitive monoatomic ion channel activity"/>
    <property type="evidence" value="ECO:0007669"/>
    <property type="project" value="UniProtKB-UniRule"/>
</dbReference>
<evidence type="ECO:0000313" key="13">
    <source>
        <dbReference type="Proteomes" id="UP000009881"/>
    </source>
</evidence>
<feature type="transmembrane region" description="Helical" evidence="10">
    <location>
        <begin position="12"/>
        <end position="32"/>
    </location>
</feature>
<keyword evidence="7 10" id="KW-0406">Ion transport</keyword>
<protein>
    <recommendedName>
        <fullName evidence="10">Large-conductance mechanosensitive channel</fullName>
    </recommendedName>
</protein>
<dbReference type="PATRIC" id="fig|1238182.3.peg.3501"/>
<keyword evidence="13" id="KW-1185">Reference proteome</keyword>
<evidence type="ECO:0000313" key="12">
    <source>
        <dbReference type="EMBL" id="EKV27692.1"/>
    </source>
</evidence>
<evidence type="ECO:0000256" key="2">
    <source>
        <dbReference type="ARBA" id="ARBA00007254"/>
    </source>
</evidence>
<dbReference type="Proteomes" id="UP000009881">
    <property type="component" value="Unassembled WGS sequence"/>
</dbReference>
<evidence type="ECO:0000256" key="1">
    <source>
        <dbReference type="ARBA" id="ARBA00004651"/>
    </source>
</evidence>
<dbReference type="Gene3D" id="1.10.1200.120">
    <property type="entry name" value="Large-conductance mechanosensitive channel, MscL, domain 1"/>
    <property type="match status" value="1"/>
</dbReference>
<keyword evidence="5 10" id="KW-0812">Transmembrane</keyword>
<dbReference type="NCBIfam" id="NF001843">
    <property type="entry name" value="PRK00567.1-4"/>
    <property type="match status" value="1"/>
</dbReference>
<evidence type="ECO:0000256" key="10">
    <source>
        <dbReference type="HAMAP-Rule" id="MF_00115"/>
    </source>
</evidence>
<dbReference type="PANTHER" id="PTHR30266:SF2">
    <property type="entry name" value="LARGE-CONDUCTANCE MECHANOSENSITIVE CHANNEL"/>
    <property type="match status" value="1"/>
</dbReference>
<dbReference type="eggNOG" id="COG1970">
    <property type="taxonomic scope" value="Bacteria"/>
</dbReference>
<sequence>MRIIQEFKTFAIKGNVVDLAVAVVIGTAFGAITNSLVRDIIMPPLGYLTGGMDFSELYINLSNQEYASLAEATAAGAPTINYGVFINTIITFLIVSWALFLLVRGMNRLKRRAEEVPAKAPEPPPRPHSEVLLEEIRDLLKEQRDRQP</sequence>
<dbReference type="AlphaFoldDB" id="K9GRE7"/>
<dbReference type="PANTHER" id="PTHR30266">
    <property type="entry name" value="MECHANOSENSITIVE CHANNEL MSCL"/>
    <property type="match status" value="1"/>
</dbReference>
<accession>K9GRE7</accession>
<dbReference type="PROSITE" id="PS01327">
    <property type="entry name" value="MSCL"/>
    <property type="match status" value="1"/>
</dbReference>
<dbReference type="InterPro" id="IPR037673">
    <property type="entry name" value="MSC/AndL"/>
</dbReference>
<dbReference type="RefSeq" id="WP_009541943.1">
    <property type="nucleotide sequence ID" value="NZ_ANHY01000018.1"/>
</dbReference>
<comment type="subcellular location">
    <subcellularLocation>
        <location evidence="10">Cell inner membrane</location>
        <topology evidence="10">Multi-pass membrane protein</topology>
    </subcellularLocation>
    <subcellularLocation>
        <location evidence="1">Cell membrane</location>
        <topology evidence="1">Multi-pass membrane protein</topology>
    </subcellularLocation>
</comment>
<evidence type="ECO:0000256" key="3">
    <source>
        <dbReference type="ARBA" id="ARBA00022448"/>
    </source>
</evidence>
<dbReference type="InterPro" id="IPR001185">
    <property type="entry name" value="MS_channel"/>
</dbReference>
<keyword evidence="8 10" id="KW-0472">Membrane</keyword>
<evidence type="ECO:0000256" key="11">
    <source>
        <dbReference type="SAM" id="MobiDB-lite"/>
    </source>
</evidence>
<evidence type="ECO:0000256" key="6">
    <source>
        <dbReference type="ARBA" id="ARBA00022989"/>
    </source>
</evidence>
<comment type="caution">
    <text evidence="12">The sequence shown here is derived from an EMBL/GenBank/DDBJ whole genome shotgun (WGS) entry which is preliminary data.</text>
</comment>
<dbReference type="HAMAP" id="MF_00115">
    <property type="entry name" value="MscL"/>
    <property type="match status" value="1"/>
</dbReference>
<dbReference type="NCBIfam" id="TIGR00220">
    <property type="entry name" value="mscL"/>
    <property type="match status" value="1"/>
</dbReference>
<dbReference type="Pfam" id="PF01741">
    <property type="entry name" value="MscL"/>
    <property type="match status" value="1"/>
</dbReference>
<gene>
    <name evidence="10" type="primary">mscL</name>
    <name evidence="12" type="ORF">C882_1287</name>
</gene>
<evidence type="ECO:0000256" key="5">
    <source>
        <dbReference type="ARBA" id="ARBA00022692"/>
    </source>
</evidence>
<keyword evidence="10" id="KW-0997">Cell inner membrane</keyword>
<organism evidence="12 13">
    <name type="scientific">Caenispirillum salinarum AK4</name>
    <dbReference type="NCBI Taxonomy" id="1238182"/>
    <lineage>
        <taxon>Bacteria</taxon>
        <taxon>Pseudomonadati</taxon>
        <taxon>Pseudomonadota</taxon>
        <taxon>Alphaproteobacteria</taxon>
        <taxon>Rhodospirillales</taxon>
        <taxon>Novispirillaceae</taxon>
        <taxon>Caenispirillum</taxon>
    </lineage>
</organism>
<reference evidence="12 13" key="1">
    <citation type="journal article" date="2013" name="Genome Announc.">
        <title>Draft Genome Sequence of an Alphaproteobacterium, Caenispirillum salinarum AK4(T), Isolated from a Solar Saltern.</title>
        <authorList>
            <person name="Khatri I."/>
            <person name="Singh A."/>
            <person name="Korpole S."/>
            <person name="Pinnaka A.K."/>
            <person name="Subramanian S."/>
        </authorList>
    </citation>
    <scope>NUCLEOTIDE SEQUENCE [LARGE SCALE GENOMIC DNA]</scope>
    <source>
        <strain evidence="12 13">AK4</strain>
    </source>
</reference>
<comment type="similarity">
    <text evidence="2 10">Belongs to the MscL family.</text>
</comment>
<evidence type="ECO:0000256" key="9">
    <source>
        <dbReference type="ARBA" id="ARBA00023303"/>
    </source>
</evidence>
<feature type="transmembrane region" description="Helical" evidence="10">
    <location>
        <begin position="82"/>
        <end position="103"/>
    </location>
</feature>
<evidence type="ECO:0000256" key="8">
    <source>
        <dbReference type="ARBA" id="ARBA00023136"/>
    </source>
</evidence>
<dbReference type="InterPro" id="IPR019823">
    <property type="entry name" value="Mechanosensitive_channel_CS"/>
</dbReference>
<dbReference type="InterPro" id="IPR036019">
    <property type="entry name" value="MscL_channel"/>
</dbReference>
<dbReference type="SUPFAM" id="SSF81330">
    <property type="entry name" value="Gated mechanosensitive channel"/>
    <property type="match status" value="1"/>
</dbReference>
<keyword evidence="4 10" id="KW-1003">Cell membrane</keyword>
<dbReference type="STRING" id="1238182.C882_1287"/>
<dbReference type="PRINTS" id="PR01264">
    <property type="entry name" value="MECHCHANNEL"/>
</dbReference>
<proteinExistence type="inferred from homology"/>
<comment type="subunit">
    <text evidence="10">Homopentamer.</text>
</comment>
<keyword evidence="6 10" id="KW-1133">Transmembrane helix</keyword>
<name>K9GRE7_9PROT</name>
<dbReference type="EMBL" id="ANHY01000018">
    <property type="protein sequence ID" value="EKV27692.1"/>
    <property type="molecule type" value="Genomic_DNA"/>
</dbReference>
<feature type="region of interest" description="Disordered" evidence="11">
    <location>
        <begin position="113"/>
        <end position="132"/>
    </location>
</feature>
<comment type="function">
    <text evidence="10">Channel that opens in response to stretch forces in the membrane lipid bilayer. May participate in the regulation of osmotic pressure changes within the cell.</text>
</comment>
<keyword evidence="9 10" id="KW-0407">Ion channel</keyword>
<evidence type="ECO:0000256" key="4">
    <source>
        <dbReference type="ARBA" id="ARBA00022475"/>
    </source>
</evidence>